<evidence type="ECO:0000256" key="1">
    <source>
        <dbReference type="SAM" id="MobiDB-lite"/>
    </source>
</evidence>
<keyword evidence="2" id="KW-1133">Transmembrane helix</keyword>
<evidence type="ECO:0000256" key="2">
    <source>
        <dbReference type="SAM" id="Phobius"/>
    </source>
</evidence>
<evidence type="ECO:0000313" key="3">
    <source>
        <dbReference type="EMBL" id="ASO21898.1"/>
    </source>
</evidence>
<name>A0A221W7L7_9PSEU</name>
<dbReference type="AlphaFoldDB" id="A0A221W7L7"/>
<dbReference type="EMBL" id="CP022521">
    <property type="protein sequence ID" value="ASO21898.1"/>
    <property type="molecule type" value="Genomic_DNA"/>
</dbReference>
<sequence length="212" mass="23997">MNTVLTIAVVVVLILAALVAGFVLRERLRRARLRRRFGPEYERLLAESPDHRAVERELTERERRHADLNVRPASAEMRRRYTHRWTEVQGRFVDSPGPAVMEADRLITSLMAERGYPTEGYRQQVTDLSVDHGRSLEHYREAHRVLERGVGGEAATEDLRLAMRHYRALFEDLLGDEQAGLPSDGDATAVPSPDPAPAPRPEARPTDARHPA</sequence>
<proteinExistence type="predicted"/>
<keyword evidence="4" id="KW-1185">Reference proteome</keyword>
<feature type="compositionally biased region" description="Basic and acidic residues" evidence="1">
    <location>
        <begin position="201"/>
        <end position="212"/>
    </location>
</feature>
<feature type="transmembrane region" description="Helical" evidence="2">
    <location>
        <begin position="6"/>
        <end position="24"/>
    </location>
</feature>
<organism evidence="3 4">
    <name type="scientific">Actinoalloteichus hoggarensis</name>
    <dbReference type="NCBI Taxonomy" id="1470176"/>
    <lineage>
        <taxon>Bacteria</taxon>
        <taxon>Bacillati</taxon>
        <taxon>Actinomycetota</taxon>
        <taxon>Actinomycetes</taxon>
        <taxon>Pseudonocardiales</taxon>
        <taxon>Pseudonocardiaceae</taxon>
        <taxon>Actinoalloteichus</taxon>
    </lineage>
</organism>
<dbReference type="RefSeq" id="WP_211290471.1">
    <property type="nucleotide sequence ID" value="NZ_CP022521.1"/>
</dbReference>
<dbReference type="Proteomes" id="UP000204221">
    <property type="component" value="Chromosome"/>
</dbReference>
<protein>
    <submittedName>
        <fullName evidence="3">Uncharacterized protein</fullName>
    </submittedName>
</protein>
<keyword evidence="2" id="KW-0472">Membrane</keyword>
<reference evidence="3 4" key="1">
    <citation type="submission" date="2017-07" db="EMBL/GenBank/DDBJ databases">
        <title>Complete genome sequence of Actinoalloteichus hoggarensis DSM 45943, type strain of Actinoalloteichus hoggarensis.</title>
        <authorList>
            <person name="Ruckert C."/>
            <person name="Nouioui I."/>
            <person name="Willmese J."/>
            <person name="van Wezel G."/>
            <person name="Klenk H.-P."/>
            <person name="Kalinowski J."/>
            <person name="Zotchev S.B."/>
        </authorList>
    </citation>
    <scope>NUCLEOTIDE SEQUENCE [LARGE SCALE GENOMIC DNA]</scope>
    <source>
        <strain evidence="3 4">DSM 45943</strain>
    </source>
</reference>
<keyword evidence="2" id="KW-0812">Transmembrane</keyword>
<gene>
    <name evidence="3" type="ORF">AHOG_21410</name>
</gene>
<dbReference type="KEGG" id="ahg:AHOG_21410"/>
<feature type="region of interest" description="Disordered" evidence="1">
    <location>
        <begin position="177"/>
        <end position="212"/>
    </location>
</feature>
<evidence type="ECO:0000313" key="4">
    <source>
        <dbReference type="Proteomes" id="UP000204221"/>
    </source>
</evidence>
<accession>A0A221W7L7</accession>